<sequence>MRSTTSADARSGAPRTLRRATALLLGAVLTASGVGLAAVPAQAATATLVVNASQTLRPVTHVATGSLYGLADANTPSDALVQAIKPNTFVQMPHDGKQQGTGDILAVAAKAQRANAKLVLRMSDYYAGWPYQFSWDTWLPAVRKMVNDSLASPYYSSIVAYAPWNESDNTWLASNGTFEDFWTRTVREIKKIDPNKPIQGPSFSDNISTMRTFMQNAKNTNTVPDILAWHELIRSGKLITDLQTVNGILADLGISQRPIDIEEYAAPSEVGLPGPLVGYIAKFERYGITRAELAFWNQSGTLGDLLTSRGGSPNAAYWLYTWYAQMSGNMVVTTPERLDRHRRGGLPHRRQEDAERDRRRRLG</sequence>
<feature type="region of interest" description="Disordered" evidence="1">
    <location>
        <begin position="338"/>
        <end position="363"/>
    </location>
</feature>
<dbReference type="RefSeq" id="WP_284298261.1">
    <property type="nucleotide sequence ID" value="NZ_BSVA01000001.1"/>
</dbReference>
<evidence type="ECO:0000313" key="3">
    <source>
        <dbReference type="Proteomes" id="UP001157069"/>
    </source>
</evidence>
<proteinExistence type="predicted"/>
<evidence type="ECO:0008006" key="4">
    <source>
        <dbReference type="Google" id="ProtNLM"/>
    </source>
</evidence>
<organism evidence="2 3">
    <name type="scientific">Homoserinibacter gongjuensis</name>
    <dbReference type="NCBI Taxonomy" id="1162968"/>
    <lineage>
        <taxon>Bacteria</taxon>
        <taxon>Bacillati</taxon>
        <taxon>Actinomycetota</taxon>
        <taxon>Actinomycetes</taxon>
        <taxon>Micrococcales</taxon>
        <taxon>Microbacteriaceae</taxon>
        <taxon>Homoserinibacter</taxon>
    </lineage>
</organism>
<reference evidence="3" key="1">
    <citation type="journal article" date="2019" name="Int. J. Syst. Evol. Microbiol.">
        <title>The Global Catalogue of Microorganisms (GCM) 10K type strain sequencing project: providing services to taxonomists for standard genome sequencing and annotation.</title>
        <authorList>
            <consortium name="The Broad Institute Genomics Platform"/>
            <consortium name="The Broad Institute Genome Sequencing Center for Infectious Disease"/>
            <person name="Wu L."/>
            <person name="Ma J."/>
        </authorList>
    </citation>
    <scope>NUCLEOTIDE SEQUENCE [LARGE SCALE GENOMIC DNA]</scope>
    <source>
        <strain evidence="3">NBRC 108755</strain>
    </source>
</reference>
<protein>
    <recommendedName>
        <fullName evidence="4">Cellulase</fullName>
    </recommendedName>
</protein>
<dbReference type="Proteomes" id="UP001157069">
    <property type="component" value="Unassembled WGS sequence"/>
</dbReference>
<name>A0ABQ6JQ90_9MICO</name>
<keyword evidence="3" id="KW-1185">Reference proteome</keyword>
<accession>A0ABQ6JQ90</accession>
<dbReference type="SUPFAM" id="SSF51445">
    <property type="entry name" value="(Trans)glycosidases"/>
    <property type="match status" value="1"/>
</dbReference>
<dbReference type="InterPro" id="IPR017853">
    <property type="entry name" value="GH"/>
</dbReference>
<evidence type="ECO:0000313" key="2">
    <source>
        <dbReference type="EMBL" id="GMA90480.1"/>
    </source>
</evidence>
<evidence type="ECO:0000256" key="1">
    <source>
        <dbReference type="SAM" id="MobiDB-lite"/>
    </source>
</evidence>
<comment type="caution">
    <text evidence="2">The sequence shown here is derived from an EMBL/GenBank/DDBJ whole genome shotgun (WGS) entry which is preliminary data.</text>
</comment>
<gene>
    <name evidence="2" type="ORF">GCM10025869_10090</name>
</gene>
<dbReference type="EMBL" id="BSVA01000001">
    <property type="protein sequence ID" value="GMA90480.1"/>
    <property type="molecule type" value="Genomic_DNA"/>
</dbReference>
<dbReference type="Gene3D" id="3.20.20.80">
    <property type="entry name" value="Glycosidases"/>
    <property type="match status" value="1"/>
</dbReference>